<gene>
    <name evidence="1" type="ORF">AWC35_22355</name>
</gene>
<evidence type="ECO:0000313" key="2">
    <source>
        <dbReference type="Proteomes" id="UP000217182"/>
    </source>
</evidence>
<dbReference type="OrthoDB" id="6497558at2"/>
<dbReference type="AlphaFoldDB" id="A0A250B6H9"/>
<organism evidence="1 2">
    <name type="scientific">Gibbsiella quercinecans</name>
    <dbReference type="NCBI Taxonomy" id="929813"/>
    <lineage>
        <taxon>Bacteria</taxon>
        <taxon>Pseudomonadati</taxon>
        <taxon>Pseudomonadota</taxon>
        <taxon>Gammaproteobacteria</taxon>
        <taxon>Enterobacterales</taxon>
        <taxon>Yersiniaceae</taxon>
        <taxon>Gibbsiella</taxon>
    </lineage>
</organism>
<proteinExistence type="predicted"/>
<dbReference type="Proteomes" id="UP000217182">
    <property type="component" value="Chromosome"/>
</dbReference>
<name>A0A250B6H9_9GAMM</name>
<protein>
    <submittedName>
        <fullName evidence="1">Uncharacterized protein</fullName>
    </submittedName>
</protein>
<reference evidence="1 2" key="1">
    <citation type="submission" date="2016-01" db="EMBL/GenBank/DDBJ databases">
        <authorList>
            <person name="Oliw E.H."/>
        </authorList>
    </citation>
    <scope>NUCLEOTIDE SEQUENCE [LARGE SCALE GENOMIC DNA]</scope>
    <source>
        <strain evidence="1 2">FRB97</strain>
    </source>
</reference>
<keyword evidence="2" id="KW-1185">Reference proteome</keyword>
<sequence>MGRSTTRKSSVRRKGSIRSKLLAQVQYGKMYLAMKLRRARIPAPLVALFGAMLSILILGLLIASVVAIDIMTTLFLLCRKLLGRNHKAGALMPRG</sequence>
<dbReference type="KEGG" id="gqu:AWC35_22355"/>
<dbReference type="EMBL" id="CP014136">
    <property type="protein sequence ID" value="ATA21853.1"/>
    <property type="molecule type" value="Genomic_DNA"/>
</dbReference>
<dbReference type="RefSeq" id="WP_095848441.1">
    <property type="nucleotide sequence ID" value="NZ_CP014136.1"/>
</dbReference>
<evidence type="ECO:0000313" key="1">
    <source>
        <dbReference type="EMBL" id="ATA21853.1"/>
    </source>
</evidence>
<accession>A0A250B6H9</accession>